<gene>
    <name evidence="2" type="ORF">PRZ48_010226</name>
</gene>
<evidence type="ECO:0000313" key="2">
    <source>
        <dbReference type="EMBL" id="KAK4499708.1"/>
    </source>
</evidence>
<keyword evidence="1" id="KW-0732">Signal</keyword>
<evidence type="ECO:0000313" key="3">
    <source>
        <dbReference type="Proteomes" id="UP001305779"/>
    </source>
</evidence>
<comment type="caution">
    <text evidence="2">The sequence shown here is derived from an EMBL/GenBank/DDBJ whole genome shotgun (WGS) entry which is preliminary data.</text>
</comment>
<protein>
    <submittedName>
        <fullName evidence="2">Uncharacterized protein</fullName>
    </submittedName>
</protein>
<dbReference type="EMBL" id="JAXOVC010000007">
    <property type="protein sequence ID" value="KAK4499708.1"/>
    <property type="molecule type" value="Genomic_DNA"/>
</dbReference>
<feature type="chain" id="PRO_5045318135" evidence="1">
    <location>
        <begin position="21"/>
        <end position="129"/>
    </location>
</feature>
<organism evidence="2 3">
    <name type="scientific">Zasmidium cellare</name>
    <name type="common">Wine cellar mold</name>
    <name type="synonym">Racodium cellare</name>
    <dbReference type="NCBI Taxonomy" id="395010"/>
    <lineage>
        <taxon>Eukaryota</taxon>
        <taxon>Fungi</taxon>
        <taxon>Dikarya</taxon>
        <taxon>Ascomycota</taxon>
        <taxon>Pezizomycotina</taxon>
        <taxon>Dothideomycetes</taxon>
        <taxon>Dothideomycetidae</taxon>
        <taxon>Mycosphaerellales</taxon>
        <taxon>Mycosphaerellaceae</taxon>
        <taxon>Zasmidium</taxon>
    </lineage>
</organism>
<proteinExistence type="predicted"/>
<accession>A0ABR0EF08</accession>
<name>A0ABR0EF08_ZASCE</name>
<sequence>MKTTAPTLLALLSLATTVLGDAYCGFYSDSECTQQVGNGYSVSNSGCFQNNGGYIMCNLDAVSRTGPSFTLVQSPSNDGGCGCQSNCGFFNGFGKPTDDPYEYCTPINLTPGYTDFRIIIGGTCGANNC</sequence>
<feature type="signal peptide" evidence="1">
    <location>
        <begin position="1"/>
        <end position="20"/>
    </location>
</feature>
<dbReference type="Proteomes" id="UP001305779">
    <property type="component" value="Unassembled WGS sequence"/>
</dbReference>
<keyword evidence="3" id="KW-1185">Reference proteome</keyword>
<evidence type="ECO:0000256" key="1">
    <source>
        <dbReference type="SAM" id="SignalP"/>
    </source>
</evidence>
<reference evidence="2 3" key="1">
    <citation type="journal article" date="2023" name="G3 (Bethesda)">
        <title>A chromosome-level genome assembly of Zasmidium syzygii isolated from banana leaves.</title>
        <authorList>
            <person name="van Westerhoven A.C."/>
            <person name="Mehrabi R."/>
            <person name="Talebi R."/>
            <person name="Steentjes M.B.F."/>
            <person name="Corcolon B."/>
            <person name="Chong P.A."/>
            <person name="Kema G.H.J."/>
            <person name="Seidl M.F."/>
        </authorList>
    </citation>
    <scope>NUCLEOTIDE SEQUENCE [LARGE SCALE GENOMIC DNA]</scope>
    <source>
        <strain evidence="2 3">P124</strain>
    </source>
</reference>